<gene>
    <name evidence="1" type="ORF">XBI1_2850008</name>
</gene>
<protein>
    <submittedName>
        <fullName evidence="1">Uncharacterized protein</fullName>
    </submittedName>
</protein>
<proteinExistence type="predicted"/>
<sequence length="346" mass="42137">MERILLSIYKYKTESFFNESTLPFDNQFLLYKADRKRPRRDESKNRELCFKRGCYGDFLKVTSWDYLFREYMPIEYWNHIPDEFIKDKNIFGFANIDYYNVNLIVNRMFFIFDINKEACFYRKELSKFYYQYQASHYKSNDKTRIFFLGRLFAEVWVWDLAYKRLSIRNGELLYTSESGVAYYIHDLIDRFCDMIRVFSLPKYLQEMLDFINPMLHECIDFIWGKNESYDFNVTNVKYVEGKYFLETYRTNKAIIFNVLKDCVRDSQSSRELLISHMIIMDYSFFVLKYHPTDFLLLKEYLKNDDDMFLKILSLIVNIGFHVDKKTFFALGLSEYIDKVSRDYHLL</sequence>
<reference evidence="1" key="1">
    <citation type="submission" date="2013-07" db="EMBL/GenBank/DDBJ databases">
        <title>Sub-species coevolution in mutualistic symbiosis.</title>
        <authorList>
            <person name="Murfin K."/>
            <person name="Klassen J."/>
            <person name="Lee M."/>
            <person name="Forst S."/>
            <person name="Stock P."/>
            <person name="Goodrich-Blair H."/>
        </authorList>
    </citation>
    <scope>NUCLEOTIDE SEQUENCE [LARGE SCALE GENOMIC DNA]</scope>
    <source>
        <strain evidence="1">Intermedium</strain>
    </source>
</reference>
<organism evidence="1">
    <name type="scientific">Xenorhabdus bovienii str. Intermedium</name>
    <dbReference type="NCBI Taxonomy" id="1379677"/>
    <lineage>
        <taxon>Bacteria</taxon>
        <taxon>Pseudomonadati</taxon>
        <taxon>Pseudomonadota</taxon>
        <taxon>Gammaproteobacteria</taxon>
        <taxon>Enterobacterales</taxon>
        <taxon>Morganellaceae</taxon>
        <taxon>Xenorhabdus</taxon>
    </lineage>
</organism>
<dbReference type="RefSeq" id="WP_155362244.1">
    <property type="nucleotide sequence ID" value="NZ_CAWLWA010000199.1"/>
</dbReference>
<dbReference type="EMBL" id="CBTB010000207">
    <property type="protein sequence ID" value="CDH34028.1"/>
    <property type="molecule type" value="Genomic_DNA"/>
</dbReference>
<accession>A0A077QLD3</accession>
<dbReference type="AlphaFoldDB" id="A0A077QLD3"/>
<name>A0A077QLD3_XENBV</name>
<evidence type="ECO:0000313" key="1">
    <source>
        <dbReference type="EMBL" id="CDH34028.1"/>
    </source>
</evidence>
<dbReference type="Proteomes" id="UP000028480">
    <property type="component" value="Unassembled WGS sequence"/>
</dbReference>
<dbReference type="HOGENOM" id="CLU_069374_0_0_6"/>
<comment type="caution">
    <text evidence="1">The sequence shown here is derived from an EMBL/GenBank/DDBJ whole genome shotgun (WGS) entry which is preliminary data.</text>
</comment>